<evidence type="ECO:0000259" key="5">
    <source>
        <dbReference type="Pfam" id="PF04263"/>
    </source>
</evidence>
<proteinExistence type="predicted"/>
<dbReference type="PANTHER" id="PTHR36837:SF2">
    <property type="entry name" value="POLY(3-HYDROXYALKANOATE) POLYMERASE SUBUNIT PHAC"/>
    <property type="match status" value="1"/>
</dbReference>
<dbReference type="GO" id="GO:0005524">
    <property type="term" value="F:ATP binding"/>
    <property type="evidence" value="ECO:0007669"/>
    <property type="project" value="UniProtKB-KW"/>
</dbReference>
<name>X6PA37_RETFI</name>
<dbReference type="AlphaFoldDB" id="X6PA37"/>
<dbReference type="InterPro" id="IPR007371">
    <property type="entry name" value="TPK_catalytic"/>
</dbReference>
<evidence type="ECO:0000256" key="3">
    <source>
        <dbReference type="ARBA" id="ARBA00022777"/>
    </source>
</evidence>
<keyword evidence="4" id="KW-0067">ATP-binding</keyword>
<evidence type="ECO:0000313" key="7">
    <source>
        <dbReference type="Proteomes" id="UP000023152"/>
    </source>
</evidence>
<dbReference type="GO" id="GO:0009229">
    <property type="term" value="P:thiamine diphosphate biosynthetic process"/>
    <property type="evidence" value="ECO:0007669"/>
    <property type="project" value="InterPro"/>
</dbReference>
<feature type="domain" description="Thiamin pyrophosphokinase catalytic" evidence="5">
    <location>
        <begin position="395"/>
        <end position="461"/>
    </location>
</feature>
<evidence type="ECO:0000313" key="6">
    <source>
        <dbReference type="EMBL" id="ETO34914.1"/>
    </source>
</evidence>
<dbReference type="Gene3D" id="3.40.50.1820">
    <property type="entry name" value="alpha/beta hydrolase"/>
    <property type="match status" value="1"/>
</dbReference>
<dbReference type="PANTHER" id="PTHR36837">
    <property type="entry name" value="POLY(3-HYDROXYALKANOATE) POLYMERASE SUBUNIT PHAC"/>
    <property type="match status" value="1"/>
</dbReference>
<sequence length="513" mass="59138">MRKKKAKTIQVAQVPASIYLTTYMMQLLNLQTVLMNLNYASKNLKNDHQNQLKEVNDNFPLLIKGLNLYNSSQVDERIPTGSLIFTIGNTKLYHYKGKGIPILFIPSHINKAYILDLNDKLSFLKKLKTLGLNPYLLDWEDLKDSEKGYSFEDYLNLRLKPIIEFIVNNEKQPILIAGYCMGGLFSIVSSQLWPQLIKGLITIATPWNFHSKEFLVYPFTIELAKFNHMFTTAFPYISREFIQLMFYYLRFNDVNNKYISFAKSDNITNFIEIEHWANDGINMSTHLFQDCLKNLIIGNKPYNSKWVVNNNLIDLRKIKQQSYCAVALKDKIAPISSTLSLGISLNHCKIKSVNSGHLGMLKKDRYSIAEDLAEWVKMKLKKISPEVKIIALDGVANHLQKKLKVKMIKLEDQNSTDLDKAISYCDSKNSEDIEIINALGGDRLDHLIMNLRSLRNIIKKKFYLEYFKNKSVSIIGKENDDIAVIAFPKAKVSSEGLKYEMKNYNLEFGYKEN</sequence>
<dbReference type="Pfam" id="PF04263">
    <property type="entry name" value="TPK_catalytic"/>
    <property type="match status" value="1"/>
</dbReference>
<dbReference type="InterPro" id="IPR029058">
    <property type="entry name" value="AB_hydrolase_fold"/>
</dbReference>
<accession>X6PA37</accession>
<reference evidence="6 7" key="1">
    <citation type="journal article" date="2013" name="Curr. Biol.">
        <title>The Genome of the Foraminiferan Reticulomyxa filosa.</title>
        <authorList>
            <person name="Glockner G."/>
            <person name="Hulsmann N."/>
            <person name="Schleicher M."/>
            <person name="Noegel A.A."/>
            <person name="Eichinger L."/>
            <person name="Gallinger C."/>
            <person name="Pawlowski J."/>
            <person name="Sierra R."/>
            <person name="Euteneuer U."/>
            <person name="Pillet L."/>
            <person name="Moustafa A."/>
            <person name="Platzer M."/>
            <person name="Groth M."/>
            <person name="Szafranski K."/>
            <person name="Schliwa M."/>
        </authorList>
    </citation>
    <scope>NUCLEOTIDE SEQUENCE [LARGE SCALE GENOMIC DNA]</scope>
</reference>
<dbReference type="GO" id="GO:0016301">
    <property type="term" value="F:kinase activity"/>
    <property type="evidence" value="ECO:0007669"/>
    <property type="project" value="UniProtKB-KW"/>
</dbReference>
<dbReference type="GO" id="GO:0004788">
    <property type="term" value="F:thiamine diphosphokinase activity"/>
    <property type="evidence" value="ECO:0007669"/>
    <property type="project" value="InterPro"/>
</dbReference>
<dbReference type="SUPFAM" id="SSF63999">
    <property type="entry name" value="Thiamin pyrophosphokinase, catalytic domain"/>
    <property type="match status" value="1"/>
</dbReference>
<keyword evidence="7" id="KW-1185">Reference proteome</keyword>
<evidence type="ECO:0000256" key="4">
    <source>
        <dbReference type="ARBA" id="ARBA00022840"/>
    </source>
</evidence>
<dbReference type="InterPro" id="IPR051321">
    <property type="entry name" value="PHA/PHB_synthase"/>
</dbReference>
<keyword evidence="1" id="KW-0808">Transferase</keyword>
<dbReference type="Gene3D" id="3.40.50.10240">
    <property type="entry name" value="Thiamin pyrophosphokinase, catalytic domain"/>
    <property type="match status" value="1"/>
</dbReference>
<dbReference type="OrthoDB" id="25149at2759"/>
<dbReference type="InterPro" id="IPR036759">
    <property type="entry name" value="TPK_catalytic_sf"/>
</dbReference>
<dbReference type="Proteomes" id="UP000023152">
    <property type="component" value="Unassembled WGS sequence"/>
</dbReference>
<comment type="caution">
    <text evidence="6">The sequence shown here is derived from an EMBL/GenBank/DDBJ whole genome shotgun (WGS) entry which is preliminary data.</text>
</comment>
<keyword evidence="3" id="KW-0418">Kinase</keyword>
<evidence type="ECO:0000256" key="1">
    <source>
        <dbReference type="ARBA" id="ARBA00022679"/>
    </source>
</evidence>
<gene>
    <name evidence="6" type="ORF">RFI_02172</name>
</gene>
<dbReference type="EMBL" id="ASPP01002151">
    <property type="protein sequence ID" value="ETO34914.1"/>
    <property type="molecule type" value="Genomic_DNA"/>
</dbReference>
<organism evidence="6 7">
    <name type="scientific">Reticulomyxa filosa</name>
    <dbReference type="NCBI Taxonomy" id="46433"/>
    <lineage>
        <taxon>Eukaryota</taxon>
        <taxon>Sar</taxon>
        <taxon>Rhizaria</taxon>
        <taxon>Retaria</taxon>
        <taxon>Foraminifera</taxon>
        <taxon>Monothalamids</taxon>
        <taxon>Reticulomyxidae</taxon>
        <taxon>Reticulomyxa</taxon>
    </lineage>
</organism>
<evidence type="ECO:0000256" key="2">
    <source>
        <dbReference type="ARBA" id="ARBA00022741"/>
    </source>
</evidence>
<protein>
    <submittedName>
        <fullName evidence="6">Polyhydroxyalkanoate synthase</fullName>
    </submittedName>
</protein>
<keyword evidence="2" id="KW-0547">Nucleotide-binding</keyword>
<dbReference type="SUPFAM" id="SSF53474">
    <property type="entry name" value="alpha/beta-Hydrolases"/>
    <property type="match status" value="1"/>
</dbReference>